<dbReference type="PROSITE" id="PS51494">
    <property type="entry name" value="SPOIVB"/>
    <property type="match status" value="1"/>
</dbReference>
<sequence length="411" mass="43476">MGVKRMQRAKLAAAYLLLALAAALGWLYSCLPDRVYLEPGQALYLPRFAWVEPQRGHGSRNVASTRAVGSYQTTLTLGGWLPIKTIRAVVTERPRVTVCGTPFGVKMFSEGALIVGFSEIGQADGGTSNPAKEAGLRLGDRVICIGQTRTESNDAVKEALDAAEGQSVEVVYIRSGEQKLTALTPVWDGAAGQWRAGMWVRDSSAGVGTLTFADEELGVFAGLGHPISDSDTGESVALRSGEIVPCEITGCSAGTAGSPGELKGHFLSAHAIGTIRINGENGVYGTTRTHFSGQLREIAFAQEVVTGPAEIWATIEGETPRAYRIQIERVSDADPRRNLVIRVTDPSLLSATGGIVQGMSGSPILQNGRLVGAVTHVLVNDPTRGYGIFAQTMLEQAKNAVQNGAEAQTAE</sequence>
<proteinExistence type="predicted"/>
<accession>A0A329TYM1</accession>
<gene>
    <name evidence="2" type="primary">spoIVB</name>
    <name evidence="2" type="ORF">C4N26_05450</name>
</gene>
<dbReference type="SUPFAM" id="SSF50156">
    <property type="entry name" value="PDZ domain-like"/>
    <property type="match status" value="1"/>
</dbReference>
<dbReference type="SUPFAM" id="SSF50494">
    <property type="entry name" value="Trypsin-like serine proteases"/>
    <property type="match status" value="1"/>
</dbReference>
<dbReference type="InterPro" id="IPR036034">
    <property type="entry name" value="PDZ_sf"/>
</dbReference>
<dbReference type="PROSITE" id="PS51257">
    <property type="entry name" value="PROKAR_LIPOPROTEIN"/>
    <property type="match status" value="1"/>
</dbReference>
<feature type="domain" description="Peptidase S55" evidence="1">
    <location>
        <begin position="177"/>
        <end position="409"/>
    </location>
</feature>
<dbReference type="RefSeq" id="WP_158400721.1">
    <property type="nucleotide sequence ID" value="NZ_PRLB01000003.1"/>
</dbReference>
<evidence type="ECO:0000313" key="3">
    <source>
        <dbReference type="Proteomes" id="UP000251144"/>
    </source>
</evidence>
<dbReference type="Gene3D" id="2.30.42.10">
    <property type="match status" value="1"/>
</dbReference>
<comment type="caution">
    <text evidence="2">The sequence shown here is derived from an EMBL/GenBank/DDBJ whole genome shotgun (WGS) entry which is preliminary data.</text>
</comment>
<evidence type="ECO:0000259" key="1">
    <source>
        <dbReference type="PROSITE" id="PS51494"/>
    </source>
</evidence>
<evidence type="ECO:0000313" key="2">
    <source>
        <dbReference type="EMBL" id="RAW54831.1"/>
    </source>
</evidence>
<dbReference type="OrthoDB" id="9765242at2"/>
<dbReference type="InterPro" id="IPR008763">
    <property type="entry name" value="Peptidase_S55"/>
</dbReference>
<dbReference type="NCBIfam" id="TIGR02860">
    <property type="entry name" value="spore_IV_B"/>
    <property type="match status" value="1"/>
</dbReference>
<organism evidence="2 3">
    <name type="scientific">Faecalibacterium prausnitzii</name>
    <dbReference type="NCBI Taxonomy" id="853"/>
    <lineage>
        <taxon>Bacteria</taxon>
        <taxon>Bacillati</taxon>
        <taxon>Bacillota</taxon>
        <taxon>Clostridia</taxon>
        <taxon>Eubacteriales</taxon>
        <taxon>Oscillospiraceae</taxon>
        <taxon>Faecalibacterium</taxon>
    </lineage>
</organism>
<reference evidence="2 3" key="1">
    <citation type="submission" date="2018-02" db="EMBL/GenBank/DDBJ databases">
        <title>Complete genome sequencing of Faecalibacterium prausnitzii strains isolated from the human gut.</title>
        <authorList>
            <person name="Fitzgerald B.C."/>
            <person name="Shkoporov A.N."/>
            <person name="Ross P.R."/>
            <person name="Hill C."/>
        </authorList>
    </citation>
    <scope>NUCLEOTIDE SEQUENCE [LARGE SCALE GENOMIC DNA]</scope>
    <source>
        <strain evidence="2 3">APC942/32-1</strain>
    </source>
</reference>
<dbReference type="InterPro" id="IPR009003">
    <property type="entry name" value="Peptidase_S1_PA"/>
</dbReference>
<name>A0A329TYM1_9FIRM</name>
<dbReference type="EMBL" id="PRLB01000003">
    <property type="protein sequence ID" value="RAW54831.1"/>
    <property type="molecule type" value="Genomic_DNA"/>
</dbReference>
<dbReference type="Proteomes" id="UP000251144">
    <property type="component" value="Unassembled WGS sequence"/>
</dbReference>
<dbReference type="AlphaFoldDB" id="A0A329TYM1"/>
<protein>
    <submittedName>
        <fullName evidence="2">SpoIVB peptidase</fullName>
    </submittedName>
</protein>
<dbReference type="InterPro" id="IPR014219">
    <property type="entry name" value="SpoIVB"/>
</dbReference>
<dbReference type="Pfam" id="PF05580">
    <property type="entry name" value="Peptidase_S55"/>
    <property type="match status" value="1"/>
</dbReference>